<dbReference type="PANTHER" id="PTHR39441:SF1">
    <property type="entry name" value="DUF2252 DOMAIN-CONTAINING PROTEIN"/>
    <property type="match status" value="1"/>
</dbReference>
<comment type="caution">
    <text evidence="1">The sequence shown here is derived from an EMBL/GenBank/DDBJ whole genome shotgun (WGS) entry which is preliminary data.</text>
</comment>
<dbReference type="Proteomes" id="UP000604737">
    <property type="component" value="Unassembled WGS sequence"/>
</dbReference>
<name>A0ABQ3H4K1_9NEIS</name>
<reference evidence="2" key="1">
    <citation type="journal article" date="2019" name="Int. J. Syst. Evol. Microbiol.">
        <title>The Global Catalogue of Microorganisms (GCM) 10K type strain sequencing project: providing services to taxonomists for standard genome sequencing and annotation.</title>
        <authorList>
            <consortium name="The Broad Institute Genomics Platform"/>
            <consortium name="The Broad Institute Genome Sequencing Center for Infectious Disease"/>
            <person name="Wu L."/>
            <person name="Ma J."/>
        </authorList>
    </citation>
    <scope>NUCLEOTIDE SEQUENCE [LARGE SCALE GENOMIC DNA]</scope>
    <source>
        <strain evidence="2">KCTC 23701</strain>
    </source>
</reference>
<evidence type="ECO:0000313" key="1">
    <source>
        <dbReference type="EMBL" id="GHD64642.1"/>
    </source>
</evidence>
<protein>
    <recommendedName>
        <fullName evidence="3">DUF2252 domain-containing protein</fullName>
    </recommendedName>
</protein>
<evidence type="ECO:0000313" key="2">
    <source>
        <dbReference type="Proteomes" id="UP000604737"/>
    </source>
</evidence>
<proteinExistence type="predicted"/>
<accession>A0ABQ3H4K1</accession>
<organism evidence="1 2">
    <name type="scientific">Jeongeupia chitinilytica</name>
    <dbReference type="NCBI Taxonomy" id="1041641"/>
    <lineage>
        <taxon>Bacteria</taxon>
        <taxon>Pseudomonadati</taxon>
        <taxon>Pseudomonadota</taxon>
        <taxon>Betaproteobacteria</taxon>
        <taxon>Neisseriales</taxon>
        <taxon>Chitinibacteraceae</taxon>
        <taxon>Jeongeupia</taxon>
    </lineage>
</organism>
<dbReference type="Pfam" id="PF10009">
    <property type="entry name" value="DUF2252"/>
    <property type="match status" value="1"/>
</dbReference>
<dbReference type="PANTHER" id="PTHR39441">
    <property type="entry name" value="DUF2252 DOMAIN-CONTAINING PROTEIN"/>
    <property type="match status" value="1"/>
</dbReference>
<dbReference type="RefSeq" id="WP_189461142.1">
    <property type="nucleotide sequence ID" value="NZ_BMYO01000006.1"/>
</dbReference>
<dbReference type="InterPro" id="IPR018721">
    <property type="entry name" value="DUF2252"/>
</dbReference>
<evidence type="ECO:0008006" key="3">
    <source>
        <dbReference type="Google" id="ProtNLM"/>
    </source>
</evidence>
<dbReference type="EMBL" id="BMYO01000006">
    <property type="protein sequence ID" value="GHD64642.1"/>
    <property type="molecule type" value="Genomic_DNA"/>
</dbReference>
<sequence>MADISRKYRQSIGKAIRDQVPRSSHTNWVRRERDPVALIEASSEGRVPALIPLRYGRMQASPFAFFRGTSLLQAFDLQGSPDTGLATQICGDCHLMNFGVYATPERNLVFDINDFDETHPGPWEWDIKRLAVSAVLAARERGLSDKRAHELVRMLVQTYRIRMASYARMSELELWCEKIGFDALKRSADDPEIAAWLDQNAAKARKRTHDRLLPKITTEVDGTLKLVDNPPVIFHLNNEHSLLPDDDAMRQAADMLDIMQPSYAQYLNTLQDDRRLLLSRYRMVDIAFKVVGVGSVGTRCLVILLMDEHDQPLFLQLKEARESVLASVLPPAPYPHQGQRVVSGQRLMQATSDFFLGWLVGPTGRHFYVRQLRDMKLSARLETYNAEMFESYLGTCGWTLARAHAKASGLSAEIAGYLGSSDTFDQAIADYALAYADQTEADYALFKQAITDGRLPVQLPDE</sequence>
<gene>
    <name evidence="1" type="ORF">GCM10007350_24160</name>
</gene>
<keyword evidence="2" id="KW-1185">Reference proteome</keyword>